<protein>
    <submittedName>
        <fullName evidence="2">Uncharacterized protein</fullName>
    </submittedName>
</protein>
<sequence>MKLLAITSLVAAASAANGLVLPRQYSGGDMSQFENQEWYEIGVTANYNQMMKDMNDQYGFTCYCTRSTFESSDSQECEMTSVCDVRKDSNTIGEAKVTGTLGLKSVDNEEFTADFHFGQLSFESADDGQEHELPSIPGMDHDEELKGQVIIGEHATSFVTWSEVEGQVYGSLHHSERTVDDATFDQIVSQINDHTIRDNLERYHYDYIMHF</sequence>
<reference evidence="2 3" key="1">
    <citation type="submission" date="2020-12" db="EMBL/GenBank/DDBJ databases">
        <title>Metabolic potential, ecology and presence of endohyphal bacteria is reflected in genomic diversity of Mucoromycotina.</title>
        <authorList>
            <person name="Muszewska A."/>
            <person name="Okrasinska A."/>
            <person name="Steczkiewicz K."/>
            <person name="Drgas O."/>
            <person name="Orlowska M."/>
            <person name="Perlinska-Lenart U."/>
            <person name="Aleksandrzak-Piekarczyk T."/>
            <person name="Szatraj K."/>
            <person name="Zielenkiewicz U."/>
            <person name="Pilsyk S."/>
            <person name="Malc E."/>
            <person name="Mieczkowski P."/>
            <person name="Kruszewska J.S."/>
            <person name="Biernat P."/>
            <person name="Pawlowska J."/>
        </authorList>
    </citation>
    <scope>NUCLEOTIDE SEQUENCE [LARGE SCALE GENOMIC DNA]</scope>
    <source>
        <strain evidence="2 3">CBS 142.35</strain>
    </source>
</reference>
<dbReference type="Proteomes" id="UP000646827">
    <property type="component" value="Unassembled WGS sequence"/>
</dbReference>
<dbReference type="AlphaFoldDB" id="A0A8H7SEM4"/>
<proteinExistence type="predicted"/>
<name>A0A8H7SEM4_9FUNG</name>
<accession>A0A8H7SEM4</accession>
<feature type="signal peptide" evidence="1">
    <location>
        <begin position="1"/>
        <end position="15"/>
    </location>
</feature>
<feature type="chain" id="PRO_5034518151" evidence="1">
    <location>
        <begin position="16"/>
        <end position="211"/>
    </location>
</feature>
<dbReference type="OrthoDB" id="2244313at2759"/>
<dbReference type="EMBL" id="JAEPRB010000005">
    <property type="protein sequence ID" value="KAG2227711.1"/>
    <property type="molecule type" value="Genomic_DNA"/>
</dbReference>
<gene>
    <name evidence="2" type="ORF">INT45_004753</name>
</gene>
<keyword evidence="3" id="KW-1185">Reference proteome</keyword>
<comment type="caution">
    <text evidence="2">The sequence shown here is derived from an EMBL/GenBank/DDBJ whole genome shotgun (WGS) entry which is preliminary data.</text>
</comment>
<evidence type="ECO:0000313" key="3">
    <source>
        <dbReference type="Proteomes" id="UP000646827"/>
    </source>
</evidence>
<organism evidence="2 3">
    <name type="scientific">Circinella minor</name>
    <dbReference type="NCBI Taxonomy" id="1195481"/>
    <lineage>
        <taxon>Eukaryota</taxon>
        <taxon>Fungi</taxon>
        <taxon>Fungi incertae sedis</taxon>
        <taxon>Mucoromycota</taxon>
        <taxon>Mucoromycotina</taxon>
        <taxon>Mucoromycetes</taxon>
        <taxon>Mucorales</taxon>
        <taxon>Lichtheimiaceae</taxon>
        <taxon>Circinella</taxon>
    </lineage>
</organism>
<evidence type="ECO:0000313" key="2">
    <source>
        <dbReference type="EMBL" id="KAG2227711.1"/>
    </source>
</evidence>
<keyword evidence="1" id="KW-0732">Signal</keyword>
<evidence type="ECO:0000256" key="1">
    <source>
        <dbReference type="SAM" id="SignalP"/>
    </source>
</evidence>